<evidence type="ECO:0000313" key="2">
    <source>
        <dbReference type="Proteomes" id="UP001500037"/>
    </source>
</evidence>
<accession>A0ABP4HDT8</accession>
<protein>
    <submittedName>
        <fullName evidence="1">Uncharacterized protein</fullName>
    </submittedName>
</protein>
<dbReference type="RefSeq" id="WP_344444298.1">
    <property type="nucleotide sequence ID" value="NZ_BAAALF010000107.1"/>
</dbReference>
<evidence type="ECO:0000313" key="1">
    <source>
        <dbReference type="EMBL" id="GAA1254020.1"/>
    </source>
</evidence>
<sequence length="140" mass="14748">MGTEIAELVQQAGPYLTAAASAYGGAVLTRAEDAAADATANLGRRILQAVWRRRSETDQAALEAAVLDVSQDADDLDAAAALRQQLKRALHEDTELRKELTNLLPPLAAGIMTITASGERSIAAQTITTAITGNGYRSDQ</sequence>
<dbReference type="EMBL" id="BAAALF010000107">
    <property type="protein sequence ID" value="GAA1254020.1"/>
    <property type="molecule type" value="Genomic_DNA"/>
</dbReference>
<name>A0ABP4HDT8_9ACTN</name>
<reference evidence="2" key="1">
    <citation type="journal article" date="2019" name="Int. J. Syst. Evol. Microbiol.">
        <title>The Global Catalogue of Microorganisms (GCM) 10K type strain sequencing project: providing services to taxonomists for standard genome sequencing and annotation.</title>
        <authorList>
            <consortium name="The Broad Institute Genomics Platform"/>
            <consortium name="The Broad Institute Genome Sequencing Center for Infectious Disease"/>
            <person name="Wu L."/>
            <person name="Ma J."/>
        </authorList>
    </citation>
    <scope>NUCLEOTIDE SEQUENCE [LARGE SCALE GENOMIC DNA]</scope>
    <source>
        <strain evidence="2">JCM 13004</strain>
    </source>
</reference>
<dbReference type="Proteomes" id="UP001500037">
    <property type="component" value="Unassembled WGS sequence"/>
</dbReference>
<organism evidence="1 2">
    <name type="scientific">Kitasatospora nipponensis</name>
    <dbReference type="NCBI Taxonomy" id="258049"/>
    <lineage>
        <taxon>Bacteria</taxon>
        <taxon>Bacillati</taxon>
        <taxon>Actinomycetota</taxon>
        <taxon>Actinomycetes</taxon>
        <taxon>Kitasatosporales</taxon>
        <taxon>Streptomycetaceae</taxon>
        <taxon>Kitasatospora</taxon>
    </lineage>
</organism>
<comment type="caution">
    <text evidence="1">The sequence shown here is derived from an EMBL/GenBank/DDBJ whole genome shotgun (WGS) entry which is preliminary data.</text>
</comment>
<keyword evidence="2" id="KW-1185">Reference proteome</keyword>
<proteinExistence type="predicted"/>
<gene>
    <name evidence="1" type="ORF">GCM10009665_50860</name>
</gene>